<dbReference type="EMBL" id="BAABUJ010000048">
    <property type="protein sequence ID" value="GAA5805604.1"/>
    <property type="molecule type" value="Genomic_DNA"/>
</dbReference>
<dbReference type="Proteomes" id="UP001476247">
    <property type="component" value="Unassembled WGS sequence"/>
</dbReference>
<gene>
    <name evidence="1" type="ORF">HPULCUR_011124</name>
</gene>
<reference evidence="1 2" key="1">
    <citation type="submission" date="2024-04" db="EMBL/GenBank/DDBJ databases">
        <title>genome sequences of Mucor flavus KT1a and Helicostylum pulchrum KT1b strains isolation_sourced from the surface of a dry-aged beef.</title>
        <authorList>
            <person name="Toyotome T."/>
            <person name="Hosono M."/>
            <person name="Torimaru M."/>
            <person name="Fukuda K."/>
            <person name="Mikami N."/>
        </authorList>
    </citation>
    <scope>NUCLEOTIDE SEQUENCE [LARGE SCALE GENOMIC DNA]</scope>
    <source>
        <strain evidence="1 2">KT1b</strain>
    </source>
</reference>
<keyword evidence="2" id="KW-1185">Reference proteome</keyword>
<evidence type="ECO:0000313" key="1">
    <source>
        <dbReference type="EMBL" id="GAA5805604.1"/>
    </source>
</evidence>
<comment type="caution">
    <text evidence="1">The sequence shown here is derived from an EMBL/GenBank/DDBJ whole genome shotgun (WGS) entry which is preliminary data.</text>
</comment>
<sequence length="71" mass="8176">MNTAIRQKMHHFSNNPSASAVTTVTFSQMRPRYIDKCVEANPRQIVKIDILGDLVELPMYALRRRNAMVQT</sequence>
<accession>A0ABP9YF66</accession>
<proteinExistence type="predicted"/>
<protein>
    <submittedName>
        <fullName evidence="1">Uncharacterized protein</fullName>
    </submittedName>
</protein>
<name>A0ABP9YF66_9FUNG</name>
<organism evidence="1 2">
    <name type="scientific">Helicostylum pulchrum</name>
    <dbReference type="NCBI Taxonomy" id="562976"/>
    <lineage>
        <taxon>Eukaryota</taxon>
        <taxon>Fungi</taxon>
        <taxon>Fungi incertae sedis</taxon>
        <taxon>Mucoromycota</taxon>
        <taxon>Mucoromycotina</taxon>
        <taxon>Mucoromycetes</taxon>
        <taxon>Mucorales</taxon>
        <taxon>Mucorineae</taxon>
        <taxon>Mucoraceae</taxon>
        <taxon>Helicostylum</taxon>
    </lineage>
</organism>
<evidence type="ECO:0000313" key="2">
    <source>
        <dbReference type="Proteomes" id="UP001476247"/>
    </source>
</evidence>